<keyword evidence="2" id="KW-0547">Nucleotide-binding</keyword>
<dbReference type="PROSITE" id="PS00329">
    <property type="entry name" value="HSP70_2"/>
    <property type="match status" value="1"/>
</dbReference>
<dbReference type="Proteomes" id="UP000887578">
    <property type="component" value="Unplaced"/>
</dbReference>
<evidence type="ECO:0000256" key="1">
    <source>
        <dbReference type="ARBA" id="ARBA00007381"/>
    </source>
</evidence>
<dbReference type="Gene3D" id="3.30.420.40">
    <property type="match status" value="2"/>
</dbReference>
<dbReference type="InterPro" id="IPR013126">
    <property type="entry name" value="Hsp_70_fam"/>
</dbReference>
<dbReference type="FunFam" id="3.30.420.40:FF:000028">
    <property type="entry name" value="heat shock 70 kDa protein-like"/>
    <property type="match status" value="1"/>
</dbReference>
<dbReference type="GO" id="GO:0005524">
    <property type="term" value="F:ATP binding"/>
    <property type="evidence" value="ECO:0007669"/>
    <property type="project" value="UniProtKB-KW"/>
</dbReference>
<dbReference type="InterPro" id="IPR043129">
    <property type="entry name" value="ATPase_NBD"/>
</dbReference>
<dbReference type="PANTHER" id="PTHR19375">
    <property type="entry name" value="HEAT SHOCK PROTEIN 70KDA"/>
    <property type="match status" value="1"/>
</dbReference>
<keyword evidence="3" id="KW-0067">ATP-binding</keyword>
<comment type="similarity">
    <text evidence="1">Belongs to the heat shock protein 70 family.</text>
</comment>
<reference evidence="5" key="1">
    <citation type="submission" date="2022-11" db="UniProtKB">
        <authorList>
            <consortium name="WormBaseParasite"/>
        </authorList>
    </citation>
    <scope>IDENTIFICATION</scope>
</reference>
<evidence type="ECO:0000313" key="4">
    <source>
        <dbReference type="Proteomes" id="UP000887578"/>
    </source>
</evidence>
<name>A0A914PDZ1_9BILA</name>
<keyword evidence="4" id="KW-1185">Reference proteome</keyword>
<dbReference type="Pfam" id="PF00012">
    <property type="entry name" value="HSP70"/>
    <property type="match status" value="1"/>
</dbReference>
<evidence type="ECO:0000313" key="5">
    <source>
        <dbReference type="WBParaSite" id="PDA_v2.g16395.t1"/>
    </source>
</evidence>
<dbReference type="GO" id="GO:0006950">
    <property type="term" value="P:response to stress"/>
    <property type="evidence" value="ECO:0007669"/>
    <property type="project" value="UniProtKB-ARBA"/>
</dbReference>
<dbReference type="AlphaFoldDB" id="A0A914PDZ1"/>
<dbReference type="SUPFAM" id="SSF53067">
    <property type="entry name" value="Actin-like ATPase domain"/>
    <property type="match status" value="2"/>
</dbReference>
<evidence type="ECO:0000256" key="2">
    <source>
        <dbReference type="ARBA" id="ARBA00022741"/>
    </source>
</evidence>
<dbReference type="InterPro" id="IPR018181">
    <property type="entry name" value="Heat_shock_70_CS"/>
</dbReference>
<proteinExistence type="inferred from homology"/>
<protein>
    <submittedName>
        <fullName evidence="5">Heat shock protein 70</fullName>
    </submittedName>
</protein>
<dbReference type="WBParaSite" id="PDA_v2.g16395.t1">
    <property type="protein sequence ID" value="PDA_v2.g16395.t1"/>
    <property type="gene ID" value="PDA_v2.g16395"/>
</dbReference>
<organism evidence="4 5">
    <name type="scientific">Panagrolaimus davidi</name>
    <dbReference type="NCBI Taxonomy" id="227884"/>
    <lineage>
        <taxon>Eukaryota</taxon>
        <taxon>Metazoa</taxon>
        <taxon>Ecdysozoa</taxon>
        <taxon>Nematoda</taxon>
        <taxon>Chromadorea</taxon>
        <taxon>Rhabditida</taxon>
        <taxon>Tylenchina</taxon>
        <taxon>Panagrolaimomorpha</taxon>
        <taxon>Panagrolaimoidea</taxon>
        <taxon>Panagrolaimidae</taxon>
        <taxon>Panagrolaimus</taxon>
    </lineage>
</organism>
<sequence length="177" mass="19782">MGKRYSEIAVDPMWSFKLKNSFNSTEVVVETCEGIKFFSPEEIAAVFLKDIKNKVEVFQNTHLSEVVITFPALYDETQKQALLKAAKFAGWKIIYLIPEPIAAAFAYCDEVVLELDLNILIFDLGGGTLDISVVRTPQFFLHVLSFNGTEHCCNANPDEMVAKGAALYGCLLKCQYP</sequence>
<evidence type="ECO:0000256" key="3">
    <source>
        <dbReference type="ARBA" id="ARBA00022840"/>
    </source>
</evidence>
<dbReference type="GO" id="GO:0140662">
    <property type="term" value="F:ATP-dependent protein folding chaperone"/>
    <property type="evidence" value="ECO:0007669"/>
    <property type="project" value="InterPro"/>
</dbReference>
<accession>A0A914PDZ1</accession>